<gene>
    <name evidence="2" type="primary">LOC111105799</name>
</gene>
<dbReference type="PANTHER" id="PTHR31751">
    <property type="entry name" value="SI:CH211-108C17.2-RELATED-RELATED"/>
    <property type="match status" value="1"/>
</dbReference>
<organism evidence="1 2">
    <name type="scientific">Crassostrea virginica</name>
    <name type="common">Eastern oyster</name>
    <dbReference type="NCBI Taxonomy" id="6565"/>
    <lineage>
        <taxon>Eukaryota</taxon>
        <taxon>Metazoa</taxon>
        <taxon>Spiralia</taxon>
        <taxon>Lophotrochozoa</taxon>
        <taxon>Mollusca</taxon>
        <taxon>Bivalvia</taxon>
        <taxon>Autobranchia</taxon>
        <taxon>Pteriomorphia</taxon>
        <taxon>Ostreida</taxon>
        <taxon>Ostreoidea</taxon>
        <taxon>Ostreidae</taxon>
        <taxon>Crassostrea</taxon>
    </lineage>
</organism>
<accession>A0A8B8AZX7</accession>
<dbReference type="OrthoDB" id="6141328at2759"/>
<evidence type="ECO:0000313" key="2">
    <source>
        <dbReference type="RefSeq" id="XP_022295894.1"/>
    </source>
</evidence>
<dbReference type="KEGG" id="cvn:111105799"/>
<dbReference type="PANTHER" id="PTHR31751:SF42">
    <property type="entry name" value="PROTEIN CBG10204"/>
    <property type="match status" value="1"/>
</dbReference>
<name>A0A8B8AZX7_CRAVI</name>
<reference evidence="2" key="1">
    <citation type="submission" date="2025-08" db="UniProtKB">
        <authorList>
            <consortium name="RefSeq"/>
        </authorList>
    </citation>
    <scope>IDENTIFICATION</scope>
    <source>
        <tissue evidence="2">Whole sample</tissue>
    </source>
</reference>
<sequence>MPWSNLLLAGSIVFSGLNISKCLRFLQHLKVPAFSASTFNRIQSAYVVPSILFTWDFHQAELLDMYQDRMLTLGGDARCDSPGFCAKYGSYTLMDLENGKVLDFQLVQSNEVAGSTHMELE</sequence>
<keyword evidence="1" id="KW-1185">Reference proteome</keyword>
<dbReference type="AlphaFoldDB" id="A0A8B8AZX7"/>
<dbReference type="Proteomes" id="UP000694844">
    <property type="component" value="Chromosome 8"/>
</dbReference>
<proteinExistence type="predicted"/>
<protein>
    <submittedName>
        <fullName evidence="2">Uncharacterized protein LOC111105799</fullName>
    </submittedName>
</protein>
<dbReference type="RefSeq" id="XP_022295894.1">
    <property type="nucleotide sequence ID" value="XM_022440186.1"/>
</dbReference>
<dbReference type="GeneID" id="111105799"/>
<evidence type="ECO:0000313" key="1">
    <source>
        <dbReference type="Proteomes" id="UP000694844"/>
    </source>
</evidence>